<dbReference type="PANTHER" id="PTHR24322:SF746">
    <property type="entry name" value="SHORT CHAIN DEHYDROGENASE_REDUCTASE FAMILY 16C MEMBER 5"/>
    <property type="match status" value="1"/>
</dbReference>
<dbReference type="InterPro" id="IPR036291">
    <property type="entry name" value="NAD(P)-bd_dom_sf"/>
</dbReference>
<sequence>MGSVWDDVKAVLVVVYHVLYYWLEAIVLAFVPTSVMAKDIAGQTVLITGAGSGIGRLLALEFATHNCRLALWDVNSSGNQETALLAKGMGATVRTYTVDVSDREQVYSAASKVTSELGHVDILVNNAGIVTGQKFLDCPDSMIDKTMQVNTMAHFWTVKAFLPAMLSRNHGHVVSVASSAGLLGVTGLADYCSSKFGAVGFDESLRFELKALGKDGVHTTVVCPYLISTGMFDGCQVKFPWLLNSLEPEVVSEEIIKAVLRNQEFLILPRLLYIFMALKGLLPVKCVHVLSDYMGASHMMDTFKGRKSS</sequence>
<dbReference type="PANTHER" id="PTHR24322">
    <property type="entry name" value="PKSB"/>
    <property type="match status" value="1"/>
</dbReference>
<dbReference type="Gene3D" id="3.40.50.720">
    <property type="entry name" value="NAD(P)-binding Rossmann-like Domain"/>
    <property type="match status" value="1"/>
</dbReference>
<dbReference type="PRINTS" id="PR00081">
    <property type="entry name" value="GDHRDH"/>
</dbReference>
<dbReference type="GO" id="GO:0016616">
    <property type="term" value="F:oxidoreductase activity, acting on the CH-OH group of donors, NAD or NADP as acceptor"/>
    <property type="evidence" value="ECO:0007669"/>
    <property type="project" value="TreeGrafter"/>
</dbReference>
<dbReference type="FunFam" id="3.40.50.720:FF:000202">
    <property type="entry name" value="Short-chain dehydrogenase/reductase family 16C member 6"/>
    <property type="match status" value="1"/>
</dbReference>
<keyword evidence="7" id="KW-1185">Reference proteome</keyword>
<comment type="similarity">
    <text evidence="1 4">Belongs to the short-chain dehydrogenases/reductases (SDR) family.</text>
</comment>
<keyword evidence="5" id="KW-0472">Membrane</keyword>
<feature type="transmembrane region" description="Helical" evidence="5">
    <location>
        <begin position="12"/>
        <end position="31"/>
    </location>
</feature>
<keyword evidence="5" id="KW-0812">Transmembrane</keyword>
<dbReference type="EMBL" id="JBAMIC010000022">
    <property type="protein sequence ID" value="KAK7092010.1"/>
    <property type="molecule type" value="Genomic_DNA"/>
</dbReference>
<evidence type="ECO:0000256" key="5">
    <source>
        <dbReference type="SAM" id="Phobius"/>
    </source>
</evidence>
<evidence type="ECO:0000313" key="6">
    <source>
        <dbReference type="EMBL" id="KAK7092010.1"/>
    </source>
</evidence>
<organism evidence="6 7">
    <name type="scientific">Littorina saxatilis</name>
    <dbReference type="NCBI Taxonomy" id="31220"/>
    <lineage>
        <taxon>Eukaryota</taxon>
        <taxon>Metazoa</taxon>
        <taxon>Spiralia</taxon>
        <taxon>Lophotrochozoa</taxon>
        <taxon>Mollusca</taxon>
        <taxon>Gastropoda</taxon>
        <taxon>Caenogastropoda</taxon>
        <taxon>Littorinimorpha</taxon>
        <taxon>Littorinoidea</taxon>
        <taxon>Littorinidae</taxon>
        <taxon>Littorina</taxon>
    </lineage>
</organism>
<evidence type="ECO:0000256" key="3">
    <source>
        <dbReference type="ARBA" id="ARBA00023027"/>
    </source>
</evidence>
<comment type="caution">
    <text evidence="6">The sequence shown here is derived from an EMBL/GenBank/DDBJ whole genome shotgun (WGS) entry which is preliminary data.</text>
</comment>
<protein>
    <submittedName>
        <fullName evidence="6">Uncharacterized protein</fullName>
    </submittedName>
</protein>
<proteinExistence type="inferred from homology"/>
<evidence type="ECO:0000256" key="2">
    <source>
        <dbReference type="ARBA" id="ARBA00023002"/>
    </source>
</evidence>
<dbReference type="Proteomes" id="UP001374579">
    <property type="component" value="Unassembled WGS sequence"/>
</dbReference>
<dbReference type="SUPFAM" id="SSF51735">
    <property type="entry name" value="NAD(P)-binding Rossmann-fold domains"/>
    <property type="match status" value="1"/>
</dbReference>
<keyword evidence="2" id="KW-0560">Oxidoreductase</keyword>
<name>A0AAN9ART5_9CAEN</name>
<gene>
    <name evidence="6" type="ORF">V1264_009621</name>
</gene>
<evidence type="ECO:0000256" key="1">
    <source>
        <dbReference type="ARBA" id="ARBA00006484"/>
    </source>
</evidence>
<reference evidence="6 7" key="1">
    <citation type="submission" date="2024-02" db="EMBL/GenBank/DDBJ databases">
        <title>Chromosome-scale genome assembly of the rough periwinkle Littorina saxatilis.</title>
        <authorList>
            <person name="De Jode A."/>
            <person name="Faria R."/>
            <person name="Formenti G."/>
            <person name="Sims Y."/>
            <person name="Smith T.P."/>
            <person name="Tracey A."/>
            <person name="Wood J.M.D."/>
            <person name="Zagrodzka Z.B."/>
            <person name="Johannesson K."/>
            <person name="Butlin R.K."/>
            <person name="Leder E.H."/>
        </authorList>
    </citation>
    <scope>NUCLEOTIDE SEQUENCE [LARGE SCALE GENOMIC DNA]</scope>
    <source>
        <strain evidence="6">Snail1</strain>
        <tissue evidence="6">Muscle</tissue>
    </source>
</reference>
<keyword evidence="5" id="KW-1133">Transmembrane helix</keyword>
<dbReference type="GO" id="GO:0005811">
    <property type="term" value="C:lipid droplet"/>
    <property type="evidence" value="ECO:0007669"/>
    <property type="project" value="TreeGrafter"/>
</dbReference>
<keyword evidence="3" id="KW-0520">NAD</keyword>
<dbReference type="Pfam" id="PF00106">
    <property type="entry name" value="adh_short"/>
    <property type="match status" value="1"/>
</dbReference>
<dbReference type="CDD" id="cd05339">
    <property type="entry name" value="17beta-HSDXI-like_SDR_c"/>
    <property type="match status" value="1"/>
</dbReference>
<dbReference type="InterPro" id="IPR002347">
    <property type="entry name" value="SDR_fam"/>
</dbReference>
<evidence type="ECO:0000256" key="4">
    <source>
        <dbReference type="RuleBase" id="RU000363"/>
    </source>
</evidence>
<accession>A0AAN9ART5</accession>
<dbReference type="PRINTS" id="PR00080">
    <property type="entry name" value="SDRFAMILY"/>
</dbReference>
<dbReference type="AlphaFoldDB" id="A0AAN9ART5"/>
<evidence type="ECO:0000313" key="7">
    <source>
        <dbReference type="Proteomes" id="UP001374579"/>
    </source>
</evidence>